<dbReference type="Proteomes" id="UP000076722">
    <property type="component" value="Unassembled WGS sequence"/>
</dbReference>
<accession>A0A164MUK6</accession>
<dbReference type="InterPro" id="IPR059179">
    <property type="entry name" value="MLKL-like_MCAfunc"/>
</dbReference>
<dbReference type="CDD" id="cd21037">
    <property type="entry name" value="MLKL_NTD"/>
    <property type="match status" value="1"/>
</dbReference>
<proteinExistence type="predicted"/>
<dbReference type="Pfam" id="PF22215">
    <property type="entry name" value="MLKL_N"/>
    <property type="match status" value="1"/>
</dbReference>
<name>A0A164MUK6_9AGAM</name>
<evidence type="ECO:0000313" key="3">
    <source>
        <dbReference type="EMBL" id="KZS87050.1"/>
    </source>
</evidence>
<organism evidence="3 4">
    <name type="scientific">Sistotremastrum niveocremeum HHB9708</name>
    <dbReference type="NCBI Taxonomy" id="1314777"/>
    <lineage>
        <taxon>Eukaryota</taxon>
        <taxon>Fungi</taxon>
        <taxon>Dikarya</taxon>
        <taxon>Basidiomycota</taxon>
        <taxon>Agaricomycotina</taxon>
        <taxon>Agaricomycetes</taxon>
        <taxon>Sistotremastrales</taxon>
        <taxon>Sistotremastraceae</taxon>
        <taxon>Sertulicium</taxon>
        <taxon>Sertulicium niveocremeum</taxon>
    </lineage>
</organism>
<feature type="region of interest" description="Disordered" evidence="1">
    <location>
        <begin position="63"/>
        <end position="98"/>
    </location>
</feature>
<dbReference type="EMBL" id="KV419458">
    <property type="protein sequence ID" value="KZS87050.1"/>
    <property type="molecule type" value="Genomic_DNA"/>
</dbReference>
<protein>
    <recommendedName>
        <fullName evidence="2">Mixed lineage kinase domain-containing protein</fullName>
    </recommendedName>
</protein>
<dbReference type="Gene3D" id="1.20.930.20">
    <property type="entry name" value="Adaptor protein Cbl, N-terminal domain"/>
    <property type="match status" value="1"/>
</dbReference>
<dbReference type="AlphaFoldDB" id="A0A164MUK6"/>
<feature type="domain" description="Mixed lineage kinase" evidence="2">
    <location>
        <begin position="134"/>
        <end position="238"/>
    </location>
</feature>
<evidence type="ECO:0000259" key="2">
    <source>
        <dbReference type="Pfam" id="PF22215"/>
    </source>
</evidence>
<reference evidence="3 4" key="1">
    <citation type="journal article" date="2016" name="Mol. Biol. Evol.">
        <title>Comparative Genomics of Early-Diverging Mushroom-Forming Fungi Provides Insights into the Origins of Lignocellulose Decay Capabilities.</title>
        <authorList>
            <person name="Nagy L.G."/>
            <person name="Riley R."/>
            <person name="Tritt A."/>
            <person name="Adam C."/>
            <person name="Daum C."/>
            <person name="Floudas D."/>
            <person name="Sun H."/>
            <person name="Yadav J.S."/>
            <person name="Pangilinan J."/>
            <person name="Larsson K.H."/>
            <person name="Matsuura K."/>
            <person name="Barry K."/>
            <person name="Labutti K."/>
            <person name="Kuo R."/>
            <person name="Ohm R.A."/>
            <person name="Bhattacharya S.S."/>
            <person name="Shirouzu T."/>
            <person name="Yoshinaga Y."/>
            <person name="Martin F.M."/>
            <person name="Grigoriev I.V."/>
            <person name="Hibbett D.S."/>
        </authorList>
    </citation>
    <scope>NUCLEOTIDE SEQUENCE [LARGE SCALE GENOMIC DNA]</scope>
    <source>
        <strain evidence="3 4">HHB9708</strain>
    </source>
</reference>
<feature type="compositionally biased region" description="Basic and acidic residues" evidence="1">
    <location>
        <begin position="63"/>
        <end position="74"/>
    </location>
</feature>
<evidence type="ECO:0000313" key="4">
    <source>
        <dbReference type="Proteomes" id="UP000076722"/>
    </source>
</evidence>
<sequence>MSCTRSPFSATSSRLHLHPGLQILIADYSIHSAYHSKIDRPIAGSLSKASIAVPANGDFKDEVWYPKNKDDRGGRNGGLENTASASLKPSPYSPVPSPSPISMPLAADVNANLLRTLKIVQSLGEAVPHGGVLKAIAGIGITILETAERVRLNKEECADIARRAAEHISVLRRLDEDEELSEDLIERLERYHKVLEGILERVEGIGTRPKRTSILRATSVQEETKECLDKLNEAYQMYIFEFTIAADNKLTTLVNGMRSMSLNLETQGCQNRGWDEPDEIRRIPVDNISFLNEISCIKNRGYTMRVGHGRMVDSLGRQKAVIVRKFVATDTCGDGARLAFEKEVELRRDLLDEVFARMLAVSVASQRTKIVVVEAGLEFSVAEGTIVAYDYLQTLSSLGYFLEHTRIAGYRFLREHRGSWTGGYRDVLLTAKDKRLSLGGLGRMDGRWEDSGSRMYEAFWRLRAGRDGDGGGDASVEFFAGWFERMRESVINWSKKKTERNAQDVWNCLWWWSAACESQPRMVDSPTVGEIGWFDDYFWHSIPLVHQFQLSGPPKYSIAGSRWRDGERETIVGTWIEGFIRWSIDVSPGEEIDFRTGVRSYRTKNIFDFFLGSALSLARDSAIDVRSLRLVSGSDLDVVASLRIYDEQPSTVYYYTYPFHPDGSVPDPPGFWSFCPAPRCSDCILQSDDAEIRFDL</sequence>
<evidence type="ECO:0000256" key="1">
    <source>
        <dbReference type="SAM" id="MobiDB-lite"/>
    </source>
</evidence>
<gene>
    <name evidence="3" type="ORF">SISNIDRAFT_538353</name>
</gene>
<dbReference type="InterPro" id="IPR054000">
    <property type="entry name" value="MLKL_N"/>
</dbReference>
<dbReference type="InterPro" id="IPR036537">
    <property type="entry name" value="Adaptor_Cbl_N_dom_sf"/>
</dbReference>
<keyword evidence="4" id="KW-1185">Reference proteome</keyword>
<dbReference type="GO" id="GO:0007166">
    <property type="term" value="P:cell surface receptor signaling pathway"/>
    <property type="evidence" value="ECO:0007669"/>
    <property type="project" value="InterPro"/>
</dbReference>